<dbReference type="Ensembl" id="ENSSLUT00000013256.1">
    <property type="protein sequence ID" value="ENSSLUP00000012825.1"/>
    <property type="gene ID" value="ENSSLUG00000006067.1"/>
</dbReference>
<evidence type="ECO:0000256" key="4">
    <source>
        <dbReference type="ARBA" id="ARBA00022859"/>
    </source>
</evidence>
<dbReference type="GO" id="GO:0016020">
    <property type="term" value="C:membrane"/>
    <property type="evidence" value="ECO:0007669"/>
    <property type="project" value="UniProtKB-SubCell"/>
</dbReference>
<dbReference type="PANTHER" id="PTHR11292">
    <property type="entry name" value="T-CELL SURFACE GLYCOPROTEIN CD8 BETA CHAIN"/>
    <property type="match status" value="1"/>
</dbReference>
<dbReference type="Pfam" id="PF07686">
    <property type="entry name" value="V-set"/>
    <property type="match status" value="1"/>
</dbReference>
<keyword evidence="9" id="KW-0325">Glycoprotein</keyword>
<keyword evidence="7 11" id="KW-0472">Membrane</keyword>
<dbReference type="SUPFAM" id="SSF48726">
    <property type="entry name" value="Immunoglobulin"/>
    <property type="match status" value="1"/>
</dbReference>
<evidence type="ECO:0000259" key="12">
    <source>
        <dbReference type="Pfam" id="PF07686"/>
    </source>
</evidence>
<comment type="subcellular location">
    <subcellularLocation>
        <location evidence="1">Membrane</location>
        <topology evidence="1">Single-pass type I membrane protein</topology>
    </subcellularLocation>
</comment>
<dbReference type="GO" id="GO:0050776">
    <property type="term" value="P:regulation of immune response"/>
    <property type="evidence" value="ECO:0007669"/>
    <property type="project" value="InterPro"/>
</dbReference>
<keyword evidence="3" id="KW-0732">Signal</keyword>
<dbReference type="AlphaFoldDB" id="A0A8D0CUS7"/>
<dbReference type="InterPro" id="IPR013783">
    <property type="entry name" value="Ig-like_fold"/>
</dbReference>
<evidence type="ECO:0000256" key="2">
    <source>
        <dbReference type="ARBA" id="ARBA00022692"/>
    </source>
</evidence>
<reference evidence="13" key="2">
    <citation type="submission" date="2025-09" db="UniProtKB">
        <authorList>
            <consortium name="Ensembl"/>
        </authorList>
    </citation>
    <scope>IDENTIFICATION</scope>
</reference>
<dbReference type="GO" id="GO:0042288">
    <property type="term" value="F:MHC class I protein binding"/>
    <property type="evidence" value="ECO:0007669"/>
    <property type="project" value="InterPro"/>
</dbReference>
<evidence type="ECO:0000256" key="1">
    <source>
        <dbReference type="ARBA" id="ARBA00004479"/>
    </source>
</evidence>
<dbReference type="Gene3D" id="2.60.40.10">
    <property type="entry name" value="Immunoglobulins"/>
    <property type="match status" value="1"/>
</dbReference>
<sequence>MTRKSHTGLYELYKHVHVEISNIPLFPLLGSSQILQQEPVTNLYPKILSTEEIGCNWGNISFDYVYWFRSISNHRKVEFLGQCTIVRPTYAENVDKTRFKFISKSMSFTLRIINVTEEDAGIYSCVLKSRKTNEEIWKPGTLLLPGVTPPTLPPKAKPTPPVKSVCRCSEKNSSQGCGSLVLWPLVGLIAALALALICTLYYFSRLPKKCRHHFVK</sequence>
<dbReference type="GO" id="GO:0002250">
    <property type="term" value="P:adaptive immune response"/>
    <property type="evidence" value="ECO:0007669"/>
    <property type="project" value="UniProtKB-KW"/>
</dbReference>
<dbReference type="InterPro" id="IPR042414">
    <property type="entry name" value="CD8B"/>
</dbReference>
<keyword evidence="5 11" id="KW-1133">Transmembrane helix</keyword>
<feature type="domain" description="Immunoglobulin V-set" evidence="12">
    <location>
        <begin position="61"/>
        <end position="143"/>
    </location>
</feature>
<evidence type="ECO:0000313" key="14">
    <source>
        <dbReference type="Proteomes" id="UP000694568"/>
    </source>
</evidence>
<evidence type="ECO:0000256" key="6">
    <source>
        <dbReference type="ARBA" id="ARBA00023130"/>
    </source>
</evidence>
<name>A0A8D0CUS7_SANLU</name>
<dbReference type="GO" id="GO:0009986">
    <property type="term" value="C:cell surface"/>
    <property type="evidence" value="ECO:0007669"/>
    <property type="project" value="TreeGrafter"/>
</dbReference>
<dbReference type="InterPro" id="IPR013106">
    <property type="entry name" value="Ig_V-set"/>
</dbReference>
<dbReference type="GO" id="GO:0015026">
    <property type="term" value="F:coreceptor activity"/>
    <property type="evidence" value="ECO:0007669"/>
    <property type="project" value="InterPro"/>
</dbReference>
<evidence type="ECO:0000256" key="5">
    <source>
        <dbReference type="ARBA" id="ARBA00022989"/>
    </source>
</evidence>
<evidence type="ECO:0000256" key="7">
    <source>
        <dbReference type="ARBA" id="ARBA00023136"/>
    </source>
</evidence>
<keyword evidence="10" id="KW-0393">Immunoglobulin domain</keyword>
<evidence type="ECO:0000256" key="3">
    <source>
        <dbReference type="ARBA" id="ARBA00022729"/>
    </source>
</evidence>
<accession>A0A8D0CUS7</accession>
<evidence type="ECO:0000313" key="13">
    <source>
        <dbReference type="Ensembl" id="ENSSLUP00000012825.1"/>
    </source>
</evidence>
<reference evidence="13" key="1">
    <citation type="submission" date="2025-08" db="UniProtKB">
        <authorList>
            <consortium name="Ensembl"/>
        </authorList>
    </citation>
    <scope>IDENTIFICATION</scope>
</reference>
<dbReference type="Proteomes" id="UP000694568">
    <property type="component" value="Unplaced"/>
</dbReference>
<gene>
    <name evidence="13" type="primary">cd8b</name>
</gene>
<keyword evidence="4" id="KW-0391">Immunity</keyword>
<evidence type="ECO:0000256" key="9">
    <source>
        <dbReference type="ARBA" id="ARBA00023180"/>
    </source>
</evidence>
<keyword evidence="6" id="KW-1064">Adaptive immunity</keyword>
<evidence type="ECO:0000256" key="8">
    <source>
        <dbReference type="ARBA" id="ARBA00023157"/>
    </source>
</evidence>
<dbReference type="PANTHER" id="PTHR11292:SF7">
    <property type="entry name" value="T-CELL SURFACE GLYCOPROTEIN CD8 BETA CHAIN-RELATED"/>
    <property type="match status" value="1"/>
</dbReference>
<keyword evidence="2 11" id="KW-0812">Transmembrane</keyword>
<proteinExistence type="predicted"/>
<dbReference type="GeneTree" id="ENSGT00510000048998"/>
<keyword evidence="14" id="KW-1185">Reference proteome</keyword>
<evidence type="ECO:0000256" key="10">
    <source>
        <dbReference type="ARBA" id="ARBA00023319"/>
    </source>
</evidence>
<protein>
    <submittedName>
        <fullName evidence="13">Cd8 beta</fullName>
    </submittedName>
</protein>
<evidence type="ECO:0000256" key="11">
    <source>
        <dbReference type="SAM" id="Phobius"/>
    </source>
</evidence>
<keyword evidence="8" id="KW-1015">Disulfide bond</keyword>
<organism evidence="13 14">
    <name type="scientific">Sander lucioperca</name>
    <name type="common">Pike-perch</name>
    <name type="synonym">Perca lucioperca</name>
    <dbReference type="NCBI Taxonomy" id="283035"/>
    <lineage>
        <taxon>Eukaryota</taxon>
        <taxon>Metazoa</taxon>
        <taxon>Chordata</taxon>
        <taxon>Craniata</taxon>
        <taxon>Vertebrata</taxon>
        <taxon>Euteleostomi</taxon>
        <taxon>Actinopterygii</taxon>
        <taxon>Neopterygii</taxon>
        <taxon>Teleostei</taxon>
        <taxon>Neoteleostei</taxon>
        <taxon>Acanthomorphata</taxon>
        <taxon>Eupercaria</taxon>
        <taxon>Perciformes</taxon>
        <taxon>Percoidei</taxon>
        <taxon>Percidae</taxon>
        <taxon>Luciopercinae</taxon>
        <taxon>Sander</taxon>
    </lineage>
</organism>
<dbReference type="InterPro" id="IPR036179">
    <property type="entry name" value="Ig-like_dom_sf"/>
</dbReference>
<feature type="transmembrane region" description="Helical" evidence="11">
    <location>
        <begin position="181"/>
        <end position="203"/>
    </location>
</feature>